<feature type="transmembrane region" description="Helical" evidence="9">
    <location>
        <begin position="52"/>
        <end position="70"/>
    </location>
</feature>
<dbReference type="PANTHER" id="PTHR33281:SF19">
    <property type="entry name" value="VOLTAGE-DEPENDENT ANION CHANNEL-FORMING PROTEIN YNEE"/>
    <property type="match status" value="1"/>
</dbReference>
<gene>
    <name evidence="10" type="ORF">IBL25_24265</name>
</gene>
<keyword evidence="7 9" id="KW-0472">Membrane</keyword>
<proteinExistence type="inferred from homology"/>
<sequence length="300" mass="32764">MILRPRPSSWALLFILRGSIVPVVAPRLLGVTLLGGAVVAAERHWPGLLPELPLASFALFGLALSIFLGFRNNACYDRWWEGRKQWGRLIIEARSLAREATALLGPQPALLRRAIGFTHALCARLRGRDELAAAVPWLPPEEAAALAAAPNLPDAILRAMNMELAALRRDGRLSDMLYIGLEERLHGLSEVQAACERIRSTPLPFAYTLLLHRTAFLFCLLLPFGLAGTIGLATPFASALLAYAFFGLDALGDQLEEPFGLEPNDLPLDAITRTVEIELLAALGETDLPPPLRPVRFCLT</sequence>
<name>A0ABR7RE47_9PROT</name>
<organism evidence="10 11">
    <name type="scientific">Pseudoroseomonas ludipueritiae</name>
    <dbReference type="NCBI Taxonomy" id="198093"/>
    <lineage>
        <taxon>Bacteria</taxon>
        <taxon>Pseudomonadati</taxon>
        <taxon>Pseudomonadota</taxon>
        <taxon>Alphaproteobacteria</taxon>
        <taxon>Acetobacterales</taxon>
        <taxon>Acetobacteraceae</taxon>
        <taxon>Pseudoroseomonas</taxon>
    </lineage>
</organism>
<keyword evidence="6" id="KW-0406">Ion transport</keyword>
<keyword evidence="4 9" id="KW-0812">Transmembrane</keyword>
<keyword evidence="5 9" id="KW-1133">Transmembrane helix</keyword>
<evidence type="ECO:0000256" key="1">
    <source>
        <dbReference type="ARBA" id="ARBA00004651"/>
    </source>
</evidence>
<keyword evidence="2" id="KW-0813">Transport</keyword>
<dbReference type="EMBL" id="JACTUZ010000225">
    <property type="protein sequence ID" value="MBC9180065.1"/>
    <property type="molecule type" value="Genomic_DNA"/>
</dbReference>
<accession>A0ABR7RE47</accession>
<evidence type="ECO:0000256" key="6">
    <source>
        <dbReference type="ARBA" id="ARBA00023065"/>
    </source>
</evidence>
<evidence type="ECO:0000256" key="3">
    <source>
        <dbReference type="ARBA" id="ARBA00022475"/>
    </source>
</evidence>
<evidence type="ECO:0000256" key="5">
    <source>
        <dbReference type="ARBA" id="ARBA00022989"/>
    </source>
</evidence>
<dbReference type="PANTHER" id="PTHR33281">
    <property type="entry name" value="UPF0187 PROTEIN YNEE"/>
    <property type="match status" value="1"/>
</dbReference>
<comment type="similarity">
    <text evidence="8">Belongs to the anion channel-forming bestrophin (TC 1.A.46) family.</text>
</comment>
<evidence type="ECO:0000256" key="2">
    <source>
        <dbReference type="ARBA" id="ARBA00022448"/>
    </source>
</evidence>
<dbReference type="Proteomes" id="UP000603940">
    <property type="component" value="Unassembled WGS sequence"/>
</dbReference>
<evidence type="ECO:0000256" key="4">
    <source>
        <dbReference type="ARBA" id="ARBA00022692"/>
    </source>
</evidence>
<evidence type="ECO:0000313" key="10">
    <source>
        <dbReference type="EMBL" id="MBC9180065.1"/>
    </source>
</evidence>
<comment type="caution">
    <text evidence="10">The sequence shown here is derived from an EMBL/GenBank/DDBJ whole genome shotgun (WGS) entry which is preliminary data.</text>
</comment>
<evidence type="ECO:0000256" key="7">
    <source>
        <dbReference type="ARBA" id="ARBA00023136"/>
    </source>
</evidence>
<evidence type="ECO:0000313" key="11">
    <source>
        <dbReference type="Proteomes" id="UP000603940"/>
    </source>
</evidence>
<comment type="subcellular location">
    <subcellularLocation>
        <location evidence="1">Cell membrane</location>
        <topology evidence="1">Multi-pass membrane protein</topology>
    </subcellularLocation>
</comment>
<feature type="transmembrane region" description="Helical" evidence="9">
    <location>
        <begin position="12"/>
        <end position="40"/>
    </location>
</feature>
<evidence type="ECO:0000256" key="9">
    <source>
        <dbReference type="SAM" id="Phobius"/>
    </source>
</evidence>
<feature type="transmembrane region" description="Helical" evidence="9">
    <location>
        <begin position="215"/>
        <end position="246"/>
    </location>
</feature>
<dbReference type="Pfam" id="PF25539">
    <property type="entry name" value="Bestrophin_2"/>
    <property type="match status" value="1"/>
</dbReference>
<evidence type="ECO:0000256" key="8">
    <source>
        <dbReference type="ARBA" id="ARBA00034708"/>
    </source>
</evidence>
<protein>
    <submittedName>
        <fullName evidence="10">Bestrophin family protein</fullName>
    </submittedName>
</protein>
<dbReference type="InterPro" id="IPR044669">
    <property type="entry name" value="YneE/VCCN1/2-like"/>
</dbReference>
<reference evidence="10 11" key="1">
    <citation type="journal article" date="2009" name="Int. J. Syst. Evol. Microbiol.">
        <title>Transfer of Teichococcus ludipueritiae and Muricoccus roseus to the genus Roseomonas, as Roseomonas ludipueritiae comb. nov. and Roseomonas rosea comb. nov., respectively, and emended description of the genus Roseomonas.</title>
        <authorList>
            <person name="Sanchez-Porro C."/>
            <person name="Gallego V."/>
            <person name="Busse H.J."/>
            <person name="Kampfer P."/>
            <person name="Ventosa A."/>
        </authorList>
    </citation>
    <scope>NUCLEOTIDE SEQUENCE [LARGE SCALE GENOMIC DNA]</scope>
    <source>
        <strain evidence="10 11">DSM 14915</strain>
    </source>
</reference>
<keyword evidence="3" id="KW-1003">Cell membrane</keyword>
<keyword evidence="11" id="KW-1185">Reference proteome</keyword>
<dbReference type="RefSeq" id="WP_187781039.1">
    <property type="nucleotide sequence ID" value="NZ_JACTUZ010000225.1"/>
</dbReference>